<protein>
    <recommendedName>
        <fullName evidence="3">Glycoside hydrolase family 42 N-terminal domain-containing protein</fullName>
    </recommendedName>
</protein>
<sequence length="1138" mass="128827">MNPSIEKNKRSLDAVGHSEYGFERLYQLPERCFSGEGIITHEDYRYLRAGKSVSLRFSGNDIGWNASEGRSYRLRLTGEIDLPPIWMTEQNHPPLYRLIDDSLCESVTHHSRFSLDLRSEGEDYPREAYTKVVWNEVEGELPEIRNAGVKSLEMSVWCKKEQVELLQGGSLEMVAEVFYIKEGKHPRDISEVPDATYRIDIGAGTCGWEKKNVVIPVEGKLACLLIHVTGCDYSGNVWLEDPCLQAEGFCNLLPPFAPAVPFSPSFSWLGRNLSKKEWVSFRVDIDGQTVFEGERFQRIYRWPVSEFEIPHGILHSGNHEMTITLQSDYRDPLPYKLRSVEFVSRPCDFGIVSCPDIVTAGEAFSVWVQLGKPGIQVQVSVSGGTHIRPEQSEFTTECKGINEIRFFAERAGGSATIELCTEFGSWSDTVERSVERDDDHVLTGTSDAVYIPADAEEMTYFFAWYMNQQIGNMATFRPVYRWSGTRSLRERDWIQTKELCEKLGLQYALIVESRELPGSGVNPERKILAGPNFLGSQAHERDGVSSYWGARSGVEREFYYDLLSRMSRLEGNIVFQIPVRTPHGIYYNLDPHAATDMEQAALQFVKNVGLVPHYASRHTGPSVLFKYLYQAGVSWQGAELMYGPHEIIISALRGASRAYGRDSFGAHLAVQWSTTPHDTEQRYRRYRLALYLCYMHGVDQINTEEGLWRLEERFADLERFSVACRRHTDEQRNFYRFVRTHTRRGRLHGPMAFLHGQNDGWTCFGRRNVWAQNGDEWAFSAPEKSWDLLNVFYPRSVLAPIYKHPCPAESTGYYTGTPYGIADIVPVEADDQILGSYAYMAFLGWNTADASQIQKWIRYVREGGTLLIGLPHLYASTSRPDAFGDAPTLVDSSDIQQLIGAEITGYQSTKLDTGETLEIGSLEKLTATVLMTSVSGDPLILEHLFGKGKVLYVNAKAYPADQRVRGWYEQVLHSFGASIMEMERKRGWLAGSPDIGFTVYDREDGLRVIYTLNINWWEESSAPVGTALLWGDQGIEVSVNRDKMHMITLSDNVGIMTADNETDVIDLREDEQGAKLTVQGSGDTELTVFVRHNDSNSVLYATTESGEMLPVRCECSPHTWKLNVHLKGTEIIRLSLEV</sequence>
<gene>
    <name evidence="1" type="ORF">GC098_07555</name>
</gene>
<reference evidence="1 2" key="1">
    <citation type="submission" date="2019-10" db="EMBL/GenBank/DDBJ databases">
        <title>Description of Paenibacillus terrestris sp. nov.</title>
        <authorList>
            <person name="Carlier A."/>
            <person name="Qi S."/>
        </authorList>
    </citation>
    <scope>NUCLEOTIDE SEQUENCE [LARGE SCALE GENOMIC DNA]</scope>
    <source>
        <strain evidence="1 2">LMG 31458</strain>
    </source>
</reference>
<dbReference type="Gene3D" id="3.40.50.880">
    <property type="match status" value="1"/>
</dbReference>
<evidence type="ECO:0008006" key="3">
    <source>
        <dbReference type="Google" id="ProtNLM"/>
    </source>
</evidence>
<dbReference type="RefSeq" id="WP_171642525.1">
    <property type="nucleotide sequence ID" value="NZ_WHOA01000055.1"/>
</dbReference>
<evidence type="ECO:0000313" key="1">
    <source>
        <dbReference type="EMBL" id="NOU71278.1"/>
    </source>
</evidence>
<name>A0ABX1XRX6_9BACL</name>
<proteinExistence type="predicted"/>
<keyword evidence="2" id="KW-1185">Reference proteome</keyword>
<dbReference type="Proteomes" id="UP000616779">
    <property type="component" value="Unassembled WGS sequence"/>
</dbReference>
<accession>A0ABX1XRX6</accession>
<comment type="caution">
    <text evidence="1">The sequence shown here is derived from an EMBL/GenBank/DDBJ whole genome shotgun (WGS) entry which is preliminary data.</text>
</comment>
<evidence type="ECO:0000313" key="2">
    <source>
        <dbReference type="Proteomes" id="UP000616779"/>
    </source>
</evidence>
<dbReference type="InterPro" id="IPR029062">
    <property type="entry name" value="Class_I_gatase-like"/>
</dbReference>
<organism evidence="1 2">
    <name type="scientific">Paenibacillus phytorum</name>
    <dbReference type="NCBI Taxonomy" id="2654977"/>
    <lineage>
        <taxon>Bacteria</taxon>
        <taxon>Bacillati</taxon>
        <taxon>Bacillota</taxon>
        <taxon>Bacilli</taxon>
        <taxon>Bacillales</taxon>
        <taxon>Paenibacillaceae</taxon>
        <taxon>Paenibacillus</taxon>
    </lineage>
</organism>
<dbReference type="EMBL" id="WHOA01000055">
    <property type="protein sequence ID" value="NOU71278.1"/>
    <property type="molecule type" value="Genomic_DNA"/>
</dbReference>